<dbReference type="AlphaFoldDB" id="A0A402ALR9"/>
<dbReference type="GO" id="GO:0009264">
    <property type="term" value="P:deoxyribonucleotide catabolic process"/>
    <property type="evidence" value="ECO:0007669"/>
    <property type="project" value="UniProtKB-UniRule"/>
</dbReference>
<dbReference type="EC" id="4.1.2.4" evidence="6"/>
<evidence type="ECO:0000256" key="6">
    <source>
        <dbReference type="HAMAP-Rule" id="MF_00114"/>
    </source>
</evidence>
<keyword evidence="2 6" id="KW-0963">Cytoplasm</keyword>
<organism evidence="7 8">
    <name type="scientific">Dictyobacter kobayashii</name>
    <dbReference type="NCBI Taxonomy" id="2014872"/>
    <lineage>
        <taxon>Bacteria</taxon>
        <taxon>Bacillati</taxon>
        <taxon>Chloroflexota</taxon>
        <taxon>Ktedonobacteria</taxon>
        <taxon>Ktedonobacterales</taxon>
        <taxon>Dictyobacteraceae</taxon>
        <taxon>Dictyobacter</taxon>
    </lineage>
</organism>
<reference evidence="8" key="1">
    <citation type="submission" date="2018-12" db="EMBL/GenBank/DDBJ databases">
        <title>Tengunoibacter tsumagoiensis gen. nov., sp. nov., Dictyobacter kobayashii sp. nov., D. alpinus sp. nov., and D. joshuensis sp. nov. and description of Dictyobacteraceae fam. nov. within the order Ktedonobacterales isolated from Tengu-no-mugimeshi.</title>
        <authorList>
            <person name="Wang C.M."/>
            <person name="Zheng Y."/>
            <person name="Sakai Y."/>
            <person name="Toyoda A."/>
            <person name="Minakuchi Y."/>
            <person name="Abe K."/>
            <person name="Yokota A."/>
            <person name="Yabe S."/>
        </authorList>
    </citation>
    <scope>NUCLEOTIDE SEQUENCE [LARGE SCALE GENOMIC DNA]</scope>
    <source>
        <strain evidence="8">Uno11</strain>
    </source>
</reference>
<dbReference type="GO" id="GO:0006018">
    <property type="term" value="P:2-deoxyribose 1-phosphate catabolic process"/>
    <property type="evidence" value="ECO:0007669"/>
    <property type="project" value="UniProtKB-UniRule"/>
</dbReference>
<proteinExistence type="inferred from homology"/>
<accession>A0A402ALR9</accession>
<dbReference type="SUPFAM" id="SSF51569">
    <property type="entry name" value="Aldolase"/>
    <property type="match status" value="1"/>
</dbReference>
<evidence type="ECO:0000256" key="5">
    <source>
        <dbReference type="ARBA" id="ARBA00048791"/>
    </source>
</evidence>
<dbReference type="SMART" id="SM01133">
    <property type="entry name" value="DeoC"/>
    <property type="match status" value="1"/>
</dbReference>
<dbReference type="InterPro" id="IPR013785">
    <property type="entry name" value="Aldolase_TIM"/>
</dbReference>
<dbReference type="GO" id="GO:0016052">
    <property type="term" value="P:carbohydrate catabolic process"/>
    <property type="evidence" value="ECO:0007669"/>
    <property type="project" value="TreeGrafter"/>
</dbReference>
<dbReference type="HAMAP" id="MF_00114">
    <property type="entry name" value="DeoC_type1"/>
    <property type="match status" value="1"/>
</dbReference>
<gene>
    <name evidence="7" type="primary">deoC_1</name>
    <name evidence="6" type="synonym">deoC</name>
    <name evidence="7" type="ORF">KDK_38530</name>
</gene>
<dbReference type="Pfam" id="PF01791">
    <property type="entry name" value="DeoC"/>
    <property type="match status" value="1"/>
</dbReference>
<feature type="active site" description="Proton donor/acceptor" evidence="6">
    <location>
        <position position="185"/>
    </location>
</feature>
<evidence type="ECO:0000256" key="4">
    <source>
        <dbReference type="ARBA" id="ARBA00023270"/>
    </source>
</evidence>
<sequence length="233" mass="25452">MSQIHVNRYLDHAVLKPEMPRGEVIDAIKLGIEYKVRTVCVRPCDIELAIEMCEGTETAVCCVLGFPHGVVPGAIKAEEAKLYVKLGVKEIDMVVNYSYIRSALWAEVEKDIKAVYNITSVAGVVLKVILETSMLTLDEIRRATEIALRVGADFVKTSTGFNGSGATEEAVTAMLEAGQRKIKVKASGGVRDTKRAMMFIEMGCQRLGVNYTSTAAICAGSIVDSTNKQEHEY</sequence>
<dbReference type="RefSeq" id="WP_126551803.1">
    <property type="nucleotide sequence ID" value="NZ_BIFS01000001.1"/>
</dbReference>
<dbReference type="InterPro" id="IPR002915">
    <property type="entry name" value="DeoC/FbaB/LacD_aldolase"/>
</dbReference>
<evidence type="ECO:0000313" key="7">
    <source>
        <dbReference type="EMBL" id="GCE20053.1"/>
    </source>
</evidence>
<dbReference type="UniPathway" id="UPA00002">
    <property type="reaction ID" value="UER00468"/>
</dbReference>
<feature type="active site" description="Proton donor/acceptor" evidence="6">
    <location>
        <position position="92"/>
    </location>
</feature>
<evidence type="ECO:0000256" key="1">
    <source>
        <dbReference type="ARBA" id="ARBA00010936"/>
    </source>
</evidence>
<feature type="active site" description="Schiff-base intermediate with acetaldehyde" evidence="6">
    <location>
        <position position="156"/>
    </location>
</feature>
<comment type="function">
    <text evidence="6">Catalyzes a reversible aldol reaction between acetaldehyde and D-glyceraldehyde 3-phosphate to generate 2-deoxy-D-ribose 5-phosphate.</text>
</comment>
<protein>
    <recommendedName>
        <fullName evidence="6">Deoxyribose-phosphate aldolase</fullName>
        <shortName evidence="6">DERA</shortName>
        <ecNumber evidence="6">4.1.2.4</ecNumber>
    </recommendedName>
    <alternativeName>
        <fullName evidence="6">2-deoxy-D-ribose 5-phosphate aldolase</fullName>
    </alternativeName>
    <alternativeName>
        <fullName evidence="6">Phosphodeoxyriboaldolase</fullName>
        <shortName evidence="6">Deoxyriboaldolase</shortName>
    </alternativeName>
</protein>
<evidence type="ECO:0000256" key="3">
    <source>
        <dbReference type="ARBA" id="ARBA00023239"/>
    </source>
</evidence>
<dbReference type="OrthoDB" id="9778711at2"/>
<comment type="similarity">
    <text evidence="1 6">Belongs to the DeoC/FbaB aldolase family. DeoC type 1 subfamily.</text>
</comment>
<dbReference type="GO" id="GO:0005737">
    <property type="term" value="C:cytoplasm"/>
    <property type="evidence" value="ECO:0007669"/>
    <property type="project" value="UniProtKB-SubCell"/>
</dbReference>
<comment type="caution">
    <text evidence="7">The sequence shown here is derived from an EMBL/GenBank/DDBJ whole genome shotgun (WGS) entry which is preliminary data.</text>
</comment>
<keyword evidence="8" id="KW-1185">Reference proteome</keyword>
<dbReference type="InterPro" id="IPR011343">
    <property type="entry name" value="DeoC"/>
</dbReference>
<dbReference type="GO" id="GO:0004139">
    <property type="term" value="F:deoxyribose-phosphate aldolase activity"/>
    <property type="evidence" value="ECO:0007669"/>
    <property type="project" value="UniProtKB-UniRule"/>
</dbReference>
<dbReference type="Gene3D" id="3.20.20.70">
    <property type="entry name" value="Aldolase class I"/>
    <property type="match status" value="1"/>
</dbReference>
<dbReference type="PANTHER" id="PTHR10889:SF1">
    <property type="entry name" value="DEOXYRIBOSE-PHOSPHATE ALDOLASE"/>
    <property type="match status" value="1"/>
</dbReference>
<dbReference type="EMBL" id="BIFS01000001">
    <property type="protein sequence ID" value="GCE20053.1"/>
    <property type="molecule type" value="Genomic_DNA"/>
</dbReference>
<dbReference type="NCBIfam" id="TIGR00126">
    <property type="entry name" value="deoC"/>
    <property type="match status" value="1"/>
</dbReference>
<evidence type="ECO:0000256" key="2">
    <source>
        <dbReference type="ARBA" id="ARBA00022490"/>
    </source>
</evidence>
<dbReference type="Proteomes" id="UP000287188">
    <property type="component" value="Unassembled WGS sequence"/>
</dbReference>
<dbReference type="PIRSF" id="PIRSF001357">
    <property type="entry name" value="DeoC"/>
    <property type="match status" value="1"/>
</dbReference>
<comment type="subcellular location">
    <subcellularLocation>
        <location evidence="6">Cytoplasm</location>
    </subcellularLocation>
</comment>
<name>A0A402ALR9_9CHLR</name>
<evidence type="ECO:0000313" key="8">
    <source>
        <dbReference type="Proteomes" id="UP000287188"/>
    </source>
</evidence>
<comment type="pathway">
    <text evidence="6">Carbohydrate degradation; 2-deoxy-D-ribose 1-phosphate degradation; D-glyceraldehyde 3-phosphate and acetaldehyde from 2-deoxy-alpha-D-ribose 1-phosphate: step 2/2.</text>
</comment>
<dbReference type="PANTHER" id="PTHR10889">
    <property type="entry name" value="DEOXYRIBOSE-PHOSPHATE ALDOLASE"/>
    <property type="match status" value="1"/>
</dbReference>
<dbReference type="InterPro" id="IPR028581">
    <property type="entry name" value="DeoC_typeI"/>
</dbReference>
<comment type="catalytic activity">
    <reaction evidence="5 6">
        <text>2-deoxy-D-ribose 5-phosphate = D-glyceraldehyde 3-phosphate + acetaldehyde</text>
        <dbReference type="Rhea" id="RHEA:12821"/>
        <dbReference type="ChEBI" id="CHEBI:15343"/>
        <dbReference type="ChEBI" id="CHEBI:59776"/>
        <dbReference type="ChEBI" id="CHEBI:62877"/>
        <dbReference type="EC" id="4.1.2.4"/>
    </reaction>
</comment>
<keyword evidence="3 6" id="KW-0456">Lyase</keyword>
<dbReference type="CDD" id="cd00959">
    <property type="entry name" value="DeoC"/>
    <property type="match status" value="1"/>
</dbReference>
<keyword evidence="4 6" id="KW-0704">Schiff base</keyword>